<accession>A0A1I4PC94</accession>
<gene>
    <name evidence="1" type="ORF">SAMN04488696_0569</name>
</gene>
<reference evidence="2" key="1">
    <citation type="submission" date="2016-10" db="EMBL/GenBank/DDBJ databases">
        <authorList>
            <person name="Varghese N."/>
            <person name="Submissions S."/>
        </authorList>
    </citation>
    <scope>NUCLEOTIDE SEQUENCE [LARGE SCALE GENOMIC DNA]</scope>
    <source>
        <strain evidence="2">Mob M</strain>
    </source>
</reference>
<proteinExistence type="predicted"/>
<dbReference type="OrthoDB" id="146127at2157"/>
<dbReference type="RefSeq" id="WP_091932860.1">
    <property type="nucleotide sequence ID" value="NZ_FOUJ01000001.1"/>
</dbReference>
<protein>
    <submittedName>
        <fullName evidence="1">Phosphonate transport system substrate-binding protein</fullName>
    </submittedName>
</protein>
<sequence length="307" mass="34611">MKNTLLSHNKYLLLIPLALSIILITASSGCFEGKEALKVSLGRTEAIGDQVANEITIHIGVFAMASPKTTMEYYQGFLDHLSDDIGLEVELVQRDNPAEINYLLETGYLDAVLVREDDYLEGHDDFGMEVIAVPVIHGDIHYSSYVVTRSDNNIGSLEDLRGKRFAFNSYRFNRGDIVPEYMRSEINGSPDQFFSSYIYSNSQDNFIDMIMQGTLDGAEIDCIMWAYYVERSAELSSNMKIIYTSPSQVSPAFAVHPDIDPGLKSKIRESLLNMHNTDEGRLVLEDMHFNMFVEMDHDTYSSYGDGL</sequence>
<dbReference type="AlphaFoldDB" id="A0A1I4PC94"/>
<dbReference type="PANTHER" id="PTHR35841:SF1">
    <property type="entry name" value="PHOSPHONATES-BINDING PERIPLASMIC PROTEIN"/>
    <property type="match status" value="1"/>
</dbReference>
<dbReference type="EMBL" id="FOUJ01000001">
    <property type="protein sequence ID" value="SFM25349.1"/>
    <property type="molecule type" value="Genomic_DNA"/>
</dbReference>
<keyword evidence="2" id="KW-1185">Reference proteome</keyword>
<dbReference type="Gene3D" id="3.40.190.10">
    <property type="entry name" value="Periplasmic binding protein-like II"/>
    <property type="match status" value="2"/>
</dbReference>
<evidence type="ECO:0000313" key="2">
    <source>
        <dbReference type="Proteomes" id="UP000198535"/>
    </source>
</evidence>
<evidence type="ECO:0000313" key="1">
    <source>
        <dbReference type="EMBL" id="SFM25349.1"/>
    </source>
</evidence>
<organism evidence="1 2">
    <name type="scientific">Methanolobus profundi</name>
    <dbReference type="NCBI Taxonomy" id="487685"/>
    <lineage>
        <taxon>Archaea</taxon>
        <taxon>Methanobacteriati</taxon>
        <taxon>Methanobacteriota</taxon>
        <taxon>Stenosarchaea group</taxon>
        <taxon>Methanomicrobia</taxon>
        <taxon>Methanosarcinales</taxon>
        <taxon>Methanosarcinaceae</taxon>
        <taxon>Methanolobus</taxon>
    </lineage>
</organism>
<dbReference type="Proteomes" id="UP000198535">
    <property type="component" value="Unassembled WGS sequence"/>
</dbReference>
<dbReference type="SUPFAM" id="SSF53850">
    <property type="entry name" value="Periplasmic binding protein-like II"/>
    <property type="match status" value="1"/>
</dbReference>
<dbReference type="PROSITE" id="PS51257">
    <property type="entry name" value="PROKAR_LIPOPROTEIN"/>
    <property type="match status" value="1"/>
</dbReference>
<name>A0A1I4PC94_9EURY</name>
<dbReference type="STRING" id="487685.SAMN04488696_0569"/>
<dbReference type="PANTHER" id="PTHR35841">
    <property type="entry name" value="PHOSPHONATES-BINDING PERIPLASMIC PROTEIN"/>
    <property type="match status" value="1"/>
</dbReference>
<dbReference type="Pfam" id="PF12974">
    <property type="entry name" value="Phosphonate-bd"/>
    <property type="match status" value="1"/>
</dbReference>